<dbReference type="Proteomes" id="UP000515240">
    <property type="component" value="Chromosome"/>
</dbReference>
<evidence type="ECO:0000313" key="1">
    <source>
        <dbReference type="EMBL" id="QMV71877.1"/>
    </source>
</evidence>
<dbReference type="KEGG" id="cpis:HS961_02965"/>
<evidence type="ECO:0000313" key="2">
    <source>
        <dbReference type="Proteomes" id="UP000515240"/>
    </source>
</evidence>
<organism evidence="1 2">
    <name type="scientific">Comamonas piscis</name>
    <dbReference type="NCBI Taxonomy" id="1562974"/>
    <lineage>
        <taxon>Bacteria</taxon>
        <taxon>Pseudomonadati</taxon>
        <taxon>Pseudomonadota</taxon>
        <taxon>Betaproteobacteria</taxon>
        <taxon>Burkholderiales</taxon>
        <taxon>Comamonadaceae</taxon>
        <taxon>Comamonas</taxon>
    </lineage>
</organism>
<reference evidence="1 2" key="1">
    <citation type="journal article" date="2020" name="G3 (Bethesda)">
        <title>CeMbio - The Caenorhabditis elegans Microbiome Resource.</title>
        <authorList>
            <person name="Dirksen P."/>
            <person name="Assie A."/>
            <person name="Zimmermann J."/>
            <person name="Zhang F."/>
            <person name="Tietje A.M."/>
            <person name="Marsh S.A."/>
            <person name="Felix M.A."/>
            <person name="Shapira M."/>
            <person name="Kaleta C."/>
            <person name="Schulenburg H."/>
            <person name="Samuel B."/>
        </authorList>
    </citation>
    <scope>NUCLEOTIDE SEQUENCE [LARGE SCALE GENOMIC DNA]</scope>
    <source>
        <strain evidence="1 2">BIGb0172</strain>
    </source>
</reference>
<dbReference type="EMBL" id="CP058554">
    <property type="protein sequence ID" value="QMV71877.1"/>
    <property type="molecule type" value="Genomic_DNA"/>
</dbReference>
<dbReference type="RefSeq" id="WP_182326306.1">
    <property type="nucleotide sequence ID" value="NZ_CP058554.1"/>
</dbReference>
<keyword evidence="2" id="KW-1185">Reference proteome</keyword>
<dbReference type="AlphaFoldDB" id="A0A7G5ED02"/>
<proteinExistence type="predicted"/>
<sequence length="83" mass="9897">MYLLIFAVSVLMLKIYEVPPVDGWLWPEVLLPSFMALLWKLWADWSGYTHKRTRARNARKQSARYVRDKGLFKFNPQKRPGSR</sequence>
<dbReference type="NCBIfam" id="TIGR04438">
    <property type="entry name" value="small_Trp_rich"/>
    <property type="match status" value="1"/>
</dbReference>
<gene>
    <name evidence="1" type="ORF">HS961_02965</name>
</gene>
<name>A0A7G5ED02_9BURK</name>
<protein>
    <submittedName>
        <fullName evidence="1">TIGR04438 family Trp-rich protein</fullName>
    </submittedName>
</protein>
<accession>A0A7G5ED02</accession>
<dbReference type="InterPro" id="IPR031044">
    <property type="entry name" value="Small_Trp_rich"/>
</dbReference>